<dbReference type="EMBL" id="BNAH01000002">
    <property type="protein sequence ID" value="GHE80979.1"/>
    <property type="molecule type" value="Genomic_DNA"/>
</dbReference>
<comment type="caution">
    <text evidence="1">The sequence shown here is derived from an EMBL/GenBank/DDBJ whole genome shotgun (WGS) entry which is preliminary data.</text>
</comment>
<reference evidence="2" key="1">
    <citation type="journal article" date="2019" name="Int. J. Syst. Evol. Microbiol.">
        <title>The Global Catalogue of Microorganisms (GCM) 10K type strain sequencing project: providing services to taxonomists for standard genome sequencing and annotation.</title>
        <authorList>
            <consortium name="The Broad Institute Genomics Platform"/>
            <consortium name="The Broad Institute Genome Sequencing Center for Infectious Disease"/>
            <person name="Wu L."/>
            <person name="Ma J."/>
        </authorList>
    </citation>
    <scope>NUCLEOTIDE SEQUENCE [LARGE SCALE GENOMIC DNA]</scope>
    <source>
        <strain evidence="2">CGMCC 1.15922</strain>
    </source>
</reference>
<sequence>MEQLISLPDIILLGEELTECLRLGHLAKSHQLTITFIDILNQYIIQHSIDNPHLNNILNVMLDAQQRDDRLYYADIIQYELMPYIAQLH</sequence>
<evidence type="ECO:0000313" key="1">
    <source>
        <dbReference type="EMBL" id="GHE80979.1"/>
    </source>
</evidence>
<evidence type="ECO:0000313" key="2">
    <source>
        <dbReference type="Proteomes" id="UP000626370"/>
    </source>
</evidence>
<dbReference type="Proteomes" id="UP000626370">
    <property type="component" value="Unassembled WGS sequence"/>
</dbReference>
<organism evidence="1 2">
    <name type="scientific">Thalassotalea profundi</name>
    <dbReference type="NCBI Taxonomy" id="2036687"/>
    <lineage>
        <taxon>Bacteria</taxon>
        <taxon>Pseudomonadati</taxon>
        <taxon>Pseudomonadota</taxon>
        <taxon>Gammaproteobacteria</taxon>
        <taxon>Alteromonadales</taxon>
        <taxon>Colwelliaceae</taxon>
        <taxon>Thalassotalea</taxon>
    </lineage>
</organism>
<dbReference type="RefSeq" id="WP_189376647.1">
    <property type="nucleotide sequence ID" value="NZ_BNAH01000002.1"/>
</dbReference>
<proteinExistence type="predicted"/>
<gene>
    <name evidence="1" type="ORF">GCM10011501_06290</name>
</gene>
<name>A0ABQ3IJ32_9GAMM</name>
<protein>
    <submittedName>
        <fullName evidence="1">Uncharacterized protein</fullName>
    </submittedName>
</protein>
<accession>A0ABQ3IJ32</accession>
<keyword evidence="2" id="KW-1185">Reference proteome</keyword>